<dbReference type="KEGG" id="anh:A6F65_00863"/>
<reference evidence="3 4" key="1">
    <citation type="submission" date="2016-07" db="EMBL/GenBank/DDBJ databases">
        <title>Complete genome sequence of Altererythrobacter namhicola JCM 16345T, containing esterase-encoding genes.</title>
        <authorList>
            <person name="Cheng H."/>
            <person name="Wu Y.-H."/>
            <person name="Jian S.-L."/>
            <person name="Huo Y.-Y."/>
            <person name="Wang C.-S."/>
            <person name="Xu X.-W."/>
        </authorList>
    </citation>
    <scope>NUCLEOTIDE SEQUENCE [LARGE SCALE GENOMIC DNA]</scope>
    <source>
        <strain evidence="3 4">JCM 16345</strain>
    </source>
</reference>
<feature type="domain" description="Ferrous iron transporter FeoA-like" evidence="2">
    <location>
        <begin position="1"/>
        <end position="78"/>
    </location>
</feature>
<dbReference type="Proteomes" id="UP000092698">
    <property type="component" value="Chromosome"/>
</dbReference>
<dbReference type="SUPFAM" id="SSF50037">
    <property type="entry name" value="C-terminal domain of transcriptional repressors"/>
    <property type="match status" value="1"/>
</dbReference>
<dbReference type="Pfam" id="PF04023">
    <property type="entry name" value="FeoA"/>
    <property type="match status" value="1"/>
</dbReference>
<dbReference type="PATRIC" id="fig|645517.4.peg.863"/>
<accession>A0A1C7D6T9</accession>
<keyword evidence="4" id="KW-1185">Reference proteome</keyword>
<evidence type="ECO:0000313" key="3">
    <source>
        <dbReference type="EMBL" id="ANU07180.1"/>
    </source>
</evidence>
<evidence type="ECO:0000313" key="4">
    <source>
        <dbReference type="Proteomes" id="UP000092698"/>
    </source>
</evidence>
<evidence type="ECO:0000256" key="1">
    <source>
        <dbReference type="ARBA" id="ARBA00023004"/>
    </source>
</evidence>
<dbReference type="RefSeq" id="WP_067786263.1">
    <property type="nucleotide sequence ID" value="NZ_CP016545.1"/>
</dbReference>
<keyword evidence="1" id="KW-0408">Iron</keyword>
<dbReference type="OrthoDB" id="7173531at2"/>
<dbReference type="STRING" id="645517.A6F65_00863"/>
<dbReference type="AlphaFoldDB" id="A0A1C7D6T9"/>
<proteinExistence type="predicted"/>
<protein>
    <submittedName>
        <fullName evidence="3">FeoA domain protein</fullName>
    </submittedName>
</protein>
<dbReference type="InterPro" id="IPR008988">
    <property type="entry name" value="Transcriptional_repressor_C"/>
</dbReference>
<dbReference type="EMBL" id="CP016545">
    <property type="protein sequence ID" value="ANU07180.1"/>
    <property type="molecule type" value="Genomic_DNA"/>
</dbReference>
<organism evidence="3 4">
    <name type="scientific">Paraurantiacibacter namhicola</name>
    <dbReference type="NCBI Taxonomy" id="645517"/>
    <lineage>
        <taxon>Bacteria</taxon>
        <taxon>Pseudomonadati</taxon>
        <taxon>Pseudomonadota</taxon>
        <taxon>Alphaproteobacteria</taxon>
        <taxon>Sphingomonadales</taxon>
        <taxon>Erythrobacteraceae</taxon>
        <taxon>Paraurantiacibacter</taxon>
    </lineage>
</organism>
<evidence type="ECO:0000259" key="2">
    <source>
        <dbReference type="SMART" id="SM00899"/>
    </source>
</evidence>
<gene>
    <name evidence="3" type="ORF">A6F65_00863</name>
</gene>
<dbReference type="InterPro" id="IPR038157">
    <property type="entry name" value="FeoA_core_dom"/>
</dbReference>
<dbReference type="SMART" id="SM00899">
    <property type="entry name" value="FeoA"/>
    <property type="match status" value="1"/>
</dbReference>
<dbReference type="GO" id="GO:0046914">
    <property type="term" value="F:transition metal ion binding"/>
    <property type="evidence" value="ECO:0007669"/>
    <property type="project" value="InterPro"/>
</dbReference>
<sequence length="79" mass="8625">MTLDELAPRERAEITQVDWASLPESDAKRLRALGVDAGARIAIAHRGVFGGRDPLALMIGRMVIAVRRSHARAISVEHV</sequence>
<name>A0A1C7D6T9_9SPHN</name>
<dbReference type="InterPro" id="IPR007167">
    <property type="entry name" value="Fe-transptr_FeoA-like"/>
</dbReference>
<dbReference type="Gene3D" id="2.30.30.90">
    <property type="match status" value="1"/>
</dbReference>